<comment type="subcellular location">
    <subcellularLocation>
        <location evidence="1">Membrane</location>
        <topology evidence="1">Multi-pass membrane protein</topology>
    </subcellularLocation>
</comment>
<keyword evidence="3 7" id="KW-1133">Transmembrane helix</keyword>
<comment type="caution">
    <text evidence="9">The sequence shown here is derived from an EMBL/GenBank/DDBJ whole genome shotgun (WGS) entry which is preliminary data.</text>
</comment>
<feature type="transmembrane region" description="Helical" evidence="7">
    <location>
        <begin position="114"/>
        <end position="138"/>
    </location>
</feature>
<proteinExistence type="inferred from homology"/>
<dbReference type="EMBL" id="JAPEUY010000019">
    <property type="protein sequence ID" value="KAJ4363637.1"/>
    <property type="molecule type" value="Genomic_DNA"/>
</dbReference>
<keyword evidence="2 7" id="KW-0812">Transmembrane</keyword>
<sequence length="378" mass="43051">MAIEAFQFNRHVWDVEPKYFPIQRHYVMAIYSLYTLSAGLIRLSVLLFYRRLSSRAVSPAFRWTMRLTIAIVGICMGLFIFLPIFMCSPISAFWDQTDFTKVATNYKYKCLYEGADVVAAGIISTLQDLVVASLPTLLCWNLQMPFRQKLALYGIFAISYTAVVIGALRTYSVYRLFFQTYDITWVASDAWLCTLLELHIGSMCANVPALKVFFTRYLRDGRLHSRSRSRSKFPFIGSNRQRSIDTDTIVTSAGSVTTLWEKVHLWEKVQSWTRPHPRQAIGYISEPYAQISTDNHGGIIHKNASLDSSNRQRDGMSTPLDSQHDGFATYQGGYNSFDREDIEMGAVPSKTIPDNSELQALPPISPPERARRPRGLYV</sequence>
<dbReference type="GO" id="GO:0016020">
    <property type="term" value="C:membrane"/>
    <property type="evidence" value="ECO:0007669"/>
    <property type="project" value="UniProtKB-SubCell"/>
</dbReference>
<gene>
    <name evidence="9" type="ORF">N0V83_009933</name>
</gene>
<dbReference type="PANTHER" id="PTHR33048">
    <property type="entry name" value="PTH11-LIKE INTEGRAL MEMBRANE PROTEIN (AFU_ORTHOLOGUE AFUA_5G11245)"/>
    <property type="match status" value="1"/>
</dbReference>
<accession>A0A9W8XZH3</accession>
<evidence type="ECO:0000313" key="10">
    <source>
        <dbReference type="Proteomes" id="UP001140560"/>
    </source>
</evidence>
<feature type="transmembrane region" description="Helical" evidence="7">
    <location>
        <begin position="26"/>
        <end position="49"/>
    </location>
</feature>
<organism evidence="9 10">
    <name type="scientific">Neocucurbitaria cava</name>
    <dbReference type="NCBI Taxonomy" id="798079"/>
    <lineage>
        <taxon>Eukaryota</taxon>
        <taxon>Fungi</taxon>
        <taxon>Dikarya</taxon>
        <taxon>Ascomycota</taxon>
        <taxon>Pezizomycotina</taxon>
        <taxon>Dothideomycetes</taxon>
        <taxon>Pleosporomycetidae</taxon>
        <taxon>Pleosporales</taxon>
        <taxon>Pleosporineae</taxon>
        <taxon>Cucurbitariaceae</taxon>
        <taxon>Neocucurbitaria</taxon>
    </lineage>
</organism>
<evidence type="ECO:0000313" key="9">
    <source>
        <dbReference type="EMBL" id="KAJ4363637.1"/>
    </source>
</evidence>
<keyword evidence="10" id="KW-1185">Reference proteome</keyword>
<evidence type="ECO:0000256" key="6">
    <source>
        <dbReference type="SAM" id="MobiDB-lite"/>
    </source>
</evidence>
<evidence type="ECO:0000256" key="4">
    <source>
        <dbReference type="ARBA" id="ARBA00023136"/>
    </source>
</evidence>
<reference evidence="9" key="1">
    <citation type="submission" date="2022-10" db="EMBL/GenBank/DDBJ databases">
        <title>Tapping the CABI collections for fungal endophytes: first genome assemblies for Collariella, Neodidymelliopsis, Ascochyta clinopodiicola, Didymella pomorum, Didymosphaeria variabile, Neocosmospora piperis and Neocucurbitaria cava.</title>
        <authorList>
            <person name="Hill R."/>
        </authorList>
    </citation>
    <scope>NUCLEOTIDE SEQUENCE</scope>
    <source>
        <strain evidence="9">IMI 356814</strain>
    </source>
</reference>
<evidence type="ECO:0000256" key="2">
    <source>
        <dbReference type="ARBA" id="ARBA00022692"/>
    </source>
</evidence>
<feature type="region of interest" description="Disordered" evidence="6">
    <location>
        <begin position="347"/>
        <end position="378"/>
    </location>
</feature>
<protein>
    <recommendedName>
        <fullName evidence="8">Rhodopsin domain-containing protein</fullName>
    </recommendedName>
</protein>
<dbReference type="InterPro" id="IPR049326">
    <property type="entry name" value="Rhodopsin_dom_fungi"/>
</dbReference>
<evidence type="ECO:0000256" key="3">
    <source>
        <dbReference type="ARBA" id="ARBA00022989"/>
    </source>
</evidence>
<dbReference type="Pfam" id="PF20684">
    <property type="entry name" value="Fung_rhodopsin"/>
    <property type="match status" value="1"/>
</dbReference>
<feature type="transmembrane region" description="Helical" evidence="7">
    <location>
        <begin position="69"/>
        <end position="94"/>
    </location>
</feature>
<name>A0A9W8XZH3_9PLEO</name>
<feature type="region of interest" description="Disordered" evidence="6">
    <location>
        <begin position="301"/>
        <end position="334"/>
    </location>
</feature>
<dbReference type="InterPro" id="IPR052337">
    <property type="entry name" value="SAT4-like"/>
</dbReference>
<evidence type="ECO:0000256" key="5">
    <source>
        <dbReference type="ARBA" id="ARBA00038359"/>
    </source>
</evidence>
<evidence type="ECO:0000256" key="1">
    <source>
        <dbReference type="ARBA" id="ARBA00004141"/>
    </source>
</evidence>
<feature type="domain" description="Rhodopsin" evidence="8">
    <location>
        <begin position="7"/>
        <end position="215"/>
    </location>
</feature>
<dbReference type="OrthoDB" id="5429740at2759"/>
<keyword evidence="4 7" id="KW-0472">Membrane</keyword>
<feature type="transmembrane region" description="Helical" evidence="7">
    <location>
        <begin position="150"/>
        <end position="168"/>
    </location>
</feature>
<dbReference type="PANTHER" id="PTHR33048:SF129">
    <property type="entry name" value="INTEGRAL MEMBRANE PROTEIN-RELATED"/>
    <property type="match status" value="1"/>
</dbReference>
<comment type="similarity">
    <text evidence="5">Belongs to the SAT4 family.</text>
</comment>
<dbReference type="Proteomes" id="UP001140560">
    <property type="component" value="Unassembled WGS sequence"/>
</dbReference>
<evidence type="ECO:0000256" key="7">
    <source>
        <dbReference type="SAM" id="Phobius"/>
    </source>
</evidence>
<evidence type="ECO:0000259" key="8">
    <source>
        <dbReference type="Pfam" id="PF20684"/>
    </source>
</evidence>
<dbReference type="AlphaFoldDB" id="A0A9W8XZH3"/>